<reference evidence="1" key="1">
    <citation type="submission" date="2020-03" db="EMBL/GenBank/DDBJ databases">
        <title>Spirochaetal bacteria isolated from arthropods constitute a novel genus Entomospira genus novum within the order Spirochaetales.</title>
        <authorList>
            <person name="Grana-Miraglia L."/>
            <person name="Sikutova S."/>
            <person name="Fingerle V."/>
            <person name="Sing A."/>
            <person name="Castillo-Ramirez S."/>
            <person name="Margos G."/>
            <person name="Rudolf I."/>
        </authorList>
    </citation>
    <scope>NUCLEOTIDE SEQUENCE</scope>
    <source>
        <strain evidence="1">BR208</strain>
    </source>
</reference>
<keyword evidence="2" id="KW-1185">Reference proteome</keyword>
<sequence length="87" mass="10156">MKSINQWDLPESLIIEVMHQFPQGTSQERLAKWMGVCRQTIAKEIQQGRLKAQRKATRGLTCAYHIQPEAILDWLNRHSVLNIEEDQ</sequence>
<dbReference type="RefSeq" id="WP_167704561.1">
    <property type="nucleotide sequence ID" value="NZ_CP118172.1"/>
</dbReference>
<comment type="caution">
    <text evidence="1">The sequence shown here is derived from an EMBL/GenBank/DDBJ whole genome shotgun (WGS) entry which is preliminary data.</text>
</comment>
<accession>A0A968GH60</accession>
<protein>
    <submittedName>
        <fullName evidence="1">Helix-turn-helix domain-containing protein</fullName>
    </submittedName>
</protein>
<proteinExistence type="predicted"/>
<evidence type="ECO:0000313" key="2">
    <source>
        <dbReference type="Proteomes" id="UP000752013"/>
    </source>
</evidence>
<dbReference type="AlphaFoldDB" id="A0A968GH60"/>
<name>A0A968GH60_9SPIO</name>
<dbReference type="Proteomes" id="UP000752013">
    <property type="component" value="Unassembled WGS sequence"/>
</dbReference>
<gene>
    <name evidence="1" type="ORF">HCT46_07650</name>
</gene>
<evidence type="ECO:0000313" key="1">
    <source>
        <dbReference type="EMBL" id="NIZ47786.1"/>
    </source>
</evidence>
<organism evidence="1 2">
    <name type="scientific">Entomospira nematocerorum</name>
    <dbReference type="NCBI Taxonomy" id="2719987"/>
    <lineage>
        <taxon>Bacteria</taxon>
        <taxon>Pseudomonadati</taxon>
        <taxon>Spirochaetota</taxon>
        <taxon>Spirochaetia</taxon>
        <taxon>Spirochaetales</taxon>
        <taxon>Spirochaetaceae</taxon>
        <taxon>Entomospira</taxon>
    </lineage>
</organism>
<dbReference type="EMBL" id="JAATLK010000005">
    <property type="protein sequence ID" value="NIZ47786.1"/>
    <property type="molecule type" value="Genomic_DNA"/>
</dbReference>